<accession>A0AAJ5WTJ2</accession>
<evidence type="ECO:0000313" key="2">
    <source>
        <dbReference type="EMBL" id="WEK36796.1"/>
    </source>
</evidence>
<evidence type="ECO:0000313" key="3">
    <source>
        <dbReference type="Proteomes" id="UP001220610"/>
    </source>
</evidence>
<protein>
    <submittedName>
        <fullName evidence="2">Uncharacterized protein</fullName>
    </submittedName>
</protein>
<keyword evidence="1" id="KW-1133">Transmembrane helix</keyword>
<feature type="transmembrane region" description="Helical" evidence="1">
    <location>
        <begin position="29"/>
        <end position="47"/>
    </location>
</feature>
<gene>
    <name evidence="2" type="ORF">P0Y53_04715</name>
</gene>
<dbReference type="Proteomes" id="UP001220610">
    <property type="component" value="Chromosome"/>
</dbReference>
<keyword evidence="1" id="KW-0812">Transmembrane</keyword>
<reference evidence="2" key="1">
    <citation type="submission" date="2023-03" db="EMBL/GenBank/DDBJ databases">
        <title>Andean soil-derived lignocellulolytic bacterial consortium as a source of novel taxa and putative plastic-active enzymes.</title>
        <authorList>
            <person name="Diaz-Garcia L."/>
            <person name="Chuvochina M."/>
            <person name="Feuerriegel G."/>
            <person name="Bunk B."/>
            <person name="Sproer C."/>
            <person name="Streit W.R."/>
            <person name="Rodriguez L.M."/>
            <person name="Overmann J."/>
            <person name="Jimenez D.J."/>
        </authorList>
    </citation>
    <scope>NUCLEOTIDE SEQUENCE</scope>
    <source>
        <strain evidence="2">MAG 7</strain>
    </source>
</reference>
<name>A0AAJ5WTJ2_9BACT</name>
<dbReference type="AlphaFoldDB" id="A0AAJ5WTJ2"/>
<proteinExistence type="predicted"/>
<dbReference type="EMBL" id="CP119311">
    <property type="protein sequence ID" value="WEK36796.1"/>
    <property type="molecule type" value="Genomic_DNA"/>
</dbReference>
<keyword evidence="1" id="KW-0472">Membrane</keyword>
<evidence type="ECO:0000256" key="1">
    <source>
        <dbReference type="SAM" id="Phobius"/>
    </source>
</evidence>
<organism evidence="2 3">
    <name type="scientific">Candidatus Pseudobacter hemicellulosilyticus</name>
    <dbReference type="NCBI Taxonomy" id="3121375"/>
    <lineage>
        <taxon>Bacteria</taxon>
        <taxon>Pseudomonadati</taxon>
        <taxon>Bacteroidota</taxon>
        <taxon>Chitinophagia</taxon>
        <taxon>Chitinophagales</taxon>
        <taxon>Chitinophagaceae</taxon>
        <taxon>Pseudobacter</taxon>
    </lineage>
</organism>
<sequence length="64" mass="7122">MKTALLLSTLVMIATTAIASLHLFYYSSYTVSALLTAAAFLSICFWINKVKELMDTKEKETLSL</sequence>